<dbReference type="Gene3D" id="2.60.120.200">
    <property type="match status" value="1"/>
</dbReference>
<reference evidence="1" key="1">
    <citation type="submission" date="2021-01" db="EMBL/GenBank/DDBJ databases">
        <authorList>
            <person name="Corre E."/>
            <person name="Pelletier E."/>
            <person name="Niang G."/>
            <person name="Scheremetjew M."/>
            <person name="Finn R."/>
            <person name="Kale V."/>
            <person name="Holt S."/>
            <person name="Cochrane G."/>
            <person name="Meng A."/>
            <person name="Brown T."/>
            <person name="Cohen L."/>
        </authorList>
    </citation>
    <scope>NUCLEOTIDE SEQUENCE</scope>
    <source>
        <strain evidence="1">ECT3854</strain>
    </source>
</reference>
<gene>
    <name evidence="1" type="ORF">CTEN0397_LOCUS272</name>
</gene>
<accession>A0A7S1CUX0</accession>
<organism evidence="1">
    <name type="scientific">Cyclophora tenuis</name>
    <name type="common">Marine diatom</name>
    <dbReference type="NCBI Taxonomy" id="216820"/>
    <lineage>
        <taxon>Eukaryota</taxon>
        <taxon>Sar</taxon>
        <taxon>Stramenopiles</taxon>
        <taxon>Ochrophyta</taxon>
        <taxon>Bacillariophyta</taxon>
        <taxon>Fragilariophyceae</taxon>
        <taxon>Fragilariophycidae</taxon>
        <taxon>Cyclophorales</taxon>
        <taxon>Cyclophoraceae</taxon>
        <taxon>Cyclophora</taxon>
    </lineage>
</organism>
<dbReference type="AlphaFoldDB" id="A0A7S1CUX0"/>
<evidence type="ECO:0008006" key="2">
    <source>
        <dbReference type="Google" id="ProtNLM"/>
    </source>
</evidence>
<dbReference type="EMBL" id="HBFW01000443">
    <property type="protein sequence ID" value="CAD8929255.1"/>
    <property type="molecule type" value="Transcribed_RNA"/>
</dbReference>
<evidence type="ECO:0000313" key="1">
    <source>
        <dbReference type="EMBL" id="CAD8929255.1"/>
    </source>
</evidence>
<proteinExistence type="predicted"/>
<name>A0A7S1CUX0_CYCTE</name>
<protein>
    <recommendedName>
        <fullName evidence="2">Beta-xylosidase C-terminal Concanavalin A-like domain-containing protein</fullName>
    </recommendedName>
</protein>
<sequence length="308" mass="34411">MYRTSVGSNTQKKDRITLGSQVENLGGLWMKLEKRIDTFTAYTKSSDMGPWVVKYQSVVLNNMDDNDLQAGIFVSSGSGSRMADVVLTDYVNEAHFFPSATPTASPAPSMKGEEAFDVGTGNFDVYPGETTYTNSLGRWRLQGSGKDIWNSRDGFHMAVLGRMSGPITMTAFVEELVGEDQWTKVGIMLRDHADLVQDGREKNVFVGLTQRHGVQMQFRNQTSSRSYEARRADRNSRWTSAWIKLVMDGNTFTGYRKQLAEEEWDYIADCTVDFDTPTVLVGLATTSHDNNAYAEGFYTDVQVSNTIA</sequence>